<comment type="caution">
    <text evidence="1">The sequence shown here is derived from an EMBL/GenBank/DDBJ whole genome shotgun (WGS) entry which is preliminary data.</text>
</comment>
<sequence>MNSEIGQKQPSDASAKLEAIPAAIAYIQNICENLSRLNAEKCIFAPHCYLMDGRNAAPGSLILALVHSGL</sequence>
<protein>
    <submittedName>
        <fullName evidence="1">Uncharacterized protein</fullName>
    </submittedName>
</protein>
<evidence type="ECO:0000313" key="1">
    <source>
        <dbReference type="EMBL" id="MBC3298580.1"/>
    </source>
</evidence>
<dbReference type="EMBL" id="JABWQF010000048">
    <property type="protein sequence ID" value="MBC3298580.1"/>
    <property type="molecule type" value="Genomic_DNA"/>
</dbReference>
<organism evidence="1">
    <name type="scientific">Pseudomonas tritici</name>
    <dbReference type="NCBI Taxonomy" id="2745518"/>
    <lineage>
        <taxon>Bacteria</taxon>
        <taxon>Pseudomonadati</taxon>
        <taxon>Pseudomonadota</taxon>
        <taxon>Gammaproteobacteria</taxon>
        <taxon>Pseudomonadales</taxon>
        <taxon>Pseudomonadaceae</taxon>
        <taxon>Pseudomonas</taxon>
    </lineage>
</organism>
<accession>A0A8I0D2M4</accession>
<name>A0A8I0D2M4_9PSED</name>
<gene>
    <name evidence="1" type="ORF">HU722_44345</name>
</gene>
<proteinExistence type="predicted"/>
<reference evidence="1" key="1">
    <citation type="journal article" date="2020" name="Microorganisms">
        <title>Reliable Identification of Environmental Pseudomonas Isolates Using the rpoD Gene.</title>
        <authorList>
            <consortium name="The Broad Institute Genome Sequencing Platform"/>
            <person name="Girard L."/>
            <person name="Lood C."/>
            <person name="Rokni-Zadeh H."/>
            <person name="van Noort V."/>
            <person name="Lavigne R."/>
            <person name="De Mot R."/>
        </authorList>
    </citation>
    <scope>NUCLEOTIDE SEQUENCE [LARGE SCALE GENOMIC DNA]</scope>
    <source>
        <strain evidence="1">SWRI145</strain>
    </source>
</reference>
<dbReference type="AlphaFoldDB" id="A0A8I0D2M4"/>